<dbReference type="InterPro" id="IPR016181">
    <property type="entry name" value="Acyl_CoA_acyltransferase"/>
</dbReference>
<keyword evidence="2" id="KW-0808">Transferase</keyword>
<dbReference type="Pfam" id="PF17668">
    <property type="entry name" value="Acetyltransf_17"/>
    <property type="match status" value="1"/>
</dbReference>
<name>A0A9D1UXF2_9LACO</name>
<dbReference type="SUPFAM" id="SSF55718">
    <property type="entry name" value="SCP-like"/>
    <property type="match status" value="1"/>
</dbReference>
<dbReference type="InterPro" id="IPR051554">
    <property type="entry name" value="Acetyltransferase_Eis"/>
</dbReference>
<dbReference type="SUPFAM" id="SSF55729">
    <property type="entry name" value="Acyl-CoA N-acyltransferases (Nat)"/>
    <property type="match status" value="1"/>
</dbReference>
<keyword evidence="2" id="KW-0012">Acyltransferase</keyword>
<evidence type="ECO:0000313" key="2">
    <source>
        <dbReference type="EMBL" id="HIX02179.1"/>
    </source>
</evidence>
<dbReference type="InterPro" id="IPR041380">
    <property type="entry name" value="Acetyltransf_17"/>
</dbReference>
<evidence type="ECO:0000259" key="1">
    <source>
        <dbReference type="PROSITE" id="PS51186"/>
    </source>
</evidence>
<dbReference type="InterPro" id="IPR025559">
    <property type="entry name" value="Eis_dom"/>
</dbReference>
<dbReference type="GO" id="GO:0034069">
    <property type="term" value="F:aminoglycoside N-acetyltransferase activity"/>
    <property type="evidence" value="ECO:0007669"/>
    <property type="project" value="TreeGrafter"/>
</dbReference>
<dbReference type="InterPro" id="IPR000182">
    <property type="entry name" value="GNAT_dom"/>
</dbReference>
<dbReference type="Gene3D" id="3.40.630.30">
    <property type="match status" value="2"/>
</dbReference>
<dbReference type="GO" id="GO:0030649">
    <property type="term" value="P:aminoglycoside antibiotic catabolic process"/>
    <property type="evidence" value="ECO:0007669"/>
    <property type="project" value="TreeGrafter"/>
</dbReference>
<dbReference type="AlphaFoldDB" id="A0A9D1UXF2"/>
<sequence length="382" mass="45153">MNKYELHSSEREELYQLYLYAFNRTDSDERRKFFMDRVEYGKVLRIKDQQKIVSALYRLPLNLNLRGVQFKMGGIGDVMTYPEAGGHGYATKLLTEILHNMYDEGYKLSFLAPFAHRYYRRLGYEQVSNKFTYQIETDKVRPFKVQQGNVTRETLTDGLDKIKKYYVARSGKIERPAWWWHYLTLKNNWEIAFAYDDSQNFSGYIIYERISEQMIIHEFDFQTFQAYQQLLDFVFAHASMFKQFIFEDYGNQYRGNYVSEPGLMQVKIEPYMMGRIVNFEKFITKYPFANDFGTLQLKVEDDNLAANNRVFGLSQHASKPLKNGLWQLKGKINDLSAIFLGALSLEDAIRMNRLRVSDVTMNQLQEFSRALIHHAPSFSDYF</sequence>
<evidence type="ECO:0000313" key="3">
    <source>
        <dbReference type="Proteomes" id="UP000823963"/>
    </source>
</evidence>
<dbReference type="Pfam" id="PF13527">
    <property type="entry name" value="Acetyltransf_9"/>
    <property type="match status" value="1"/>
</dbReference>
<dbReference type="PANTHER" id="PTHR37817:SF1">
    <property type="entry name" value="N-ACETYLTRANSFERASE EIS"/>
    <property type="match status" value="1"/>
</dbReference>
<gene>
    <name evidence="2" type="ORF">H9861_05430</name>
</gene>
<dbReference type="EC" id="2.3.1.-" evidence="2"/>
<reference evidence="2" key="2">
    <citation type="submission" date="2021-04" db="EMBL/GenBank/DDBJ databases">
        <authorList>
            <person name="Gilroy R."/>
        </authorList>
    </citation>
    <scope>NUCLEOTIDE SEQUENCE</scope>
    <source>
        <strain evidence="2">6627</strain>
    </source>
</reference>
<protein>
    <submittedName>
        <fullName evidence="2">GNAT family N-acetyltransferase</fullName>
        <ecNumber evidence="2">2.3.1.-</ecNumber>
    </submittedName>
</protein>
<dbReference type="EMBL" id="DXFP01000051">
    <property type="protein sequence ID" value="HIX02179.1"/>
    <property type="molecule type" value="Genomic_DNA"/>
</dbReference>
<proteinExistence type="predicted"/>
<dbReference type="Proteomes" id="UP000823963">
    <property type="component" value="Unassembled WGS sequence"/>
</dbReference>
<organism evidence="2 3">
    <name type="scientific">Candidatus Ligilactobacillus excrementigallinarum</name>
    <dbReference type="NCBI Taxonomy" id="2838641"/>
    <lineage>
        <taxon>Bacteria</taxon>
        <taxon>Bacillati</taxon>
        <taxon>Bacillota</taxon>
        <taxon>Bacilli</taxon>
        <taxon>Lactobacillales</taxon>
        <taxon>Lactobacillaceae</taxon>
        <taxon>Ligilactobacillus</taxon>
    </lineage>
</organism>
<feature type="domain" description="N-acetyltransferase" evidence="1">
    <location>
        <begin position="1"/>
        <end position="144"/>
    </location>
</feature>
<dbReference type="InterPro" id="IPR036527">
    <property type="entry name" value="SCP2_sterol-bd_dom_sf"/>
</dbReference>
<dbReference type="Gene3D" id="3.30.1050.10">
    <property type="entry name" value="SCP2 sterol-binding domain"/>
    <property type="match status" value="1"/>
</dbReference>
<reference evidence="2" key="1">
    <citation type="journal article" date="2021" name="PeerJ">
        <title>Extensive microbial diversity within the chicken gut microbiome revealed by metagenomics and culture.</title>
        <authorList>
            <person name="Gilroy R."/>
            <person name="Ravi A."/>
            <person name="Getino M."/>
            <person name="Pursley I."/>
            <person name="Horton D.L."/>
            <person name="Alikhan N.F."/>
            <person name="Baker D."/>
            <person name="Gharbi K."/>
            <person name="Hall N."/>
            <person name="Watson M."/>
            <person name="Adriaenssens E.M."/>
            <person name="Foster-Nyarko E."/>
            <person name="Jarju S."/>
            <person name="Secka A."/>
            <person name="Antonio M."/>
            <person name="Oren A."/>
            <person name="Chaudhuri R.R."/>
            <person name="La Ragione R."/>
            <person name="Hildebrand F."/>
            <person name="Pallen M.J."/>
        </authorList>
    </citation>
    <scope>NUCLEOTIDE SEQUENCE</scope>
    <source>
        <strain evidence="2">6627</strain>
    </source>
</reference>
<dbReference type="PROSITE" id="PS51186">
    <property type="entry name" value="GNAT"/>
    <property type="match status" value="1"/>
</dbReference>
<accession>A0A9D1UXF2</accession>
<comment type="caution">
    <text evidence="2">The sequence shown here is derived from an EMBL/GenBank/DDBJ whole genome shotgun (WGS) entry which is preliminary data.</text>
</comment>
<dbReference type="Pfam" id="PF13530">
    <property type="entry name" value="SCP2_2"/>
    <property type="match status" value="1"/>
</dbReference>
<dbReference type="PANTHER" id="PTHR37817">
    <property type="entry name" value="N-ACETYLTRANSFERASE EIS"/>
    <property type="match status" value="1"/>
</dbReference>